<dbReference type="Gene3D" id="1.10.10.10">
    <property type="entry name" value="Winged helix-like DNA-binding domain superfamily/Winged helix DNA-binding domain"/>
    <property type="match status" value="1"/>
</dbReference>
<keyword evidence="3" id="KW-0804">Transcription</keyword>
<dbReference type="InterPro" id="IPR000524">
    <property type="entry name" value="Tscrpt_reg_HTH_GntR"/>
</dbReference>
<dbReference type="InterPro" id="IPR011711">
    <property type="entry name" value="GntR_C"/>
</dbReference>
<keyword evidence="2" id="KW-0238">DNA-binding</keyword>
<dbReference type="PANTHER" id="PTHR43537:SF5">
    <property type="entry name" value="UXU OPERON TRANSCRIPTIONAL REGULATOR"/>
    <property type="match status" value="1"/>
</dbReference>
<dbReference type="GO" id="GO:0003677">
    <property type="term" value="F:DNA binding"/>
    <property type="evidence" value="ECO:0007669"/>
    <property type="project" value="UniProtKB-KW"/>
</dbReference>
<evidence type="ECO:0000256" key="2">
    <source>
        <dbReference type="ARBA" id="ARBA00023125"/>
    </source>
</evidence>
<dbReference type="InterPro" id="IPR008920">
    <property type="entry name" value="TF_FadR/GntR_C"/>
</dbReference>
<organism evidence="5">
    <name type="scientific">marine metagenome</name>
    <dbReference type="NCBI Taxonomy" id="408172"/>
    <lineage>
        <taxon>unclassified sequences</taxon>
        <taxon>metagenomes</taxon>
        <taxon>ecological metagenomes</taxon>
    </lineage>
</organism>
<name>A0A382PYK3_9ZZZZ</name>
<dbReference type="SUPFAM" id="SSF48008">
    <property type="entry name" value="GntR ligand-binding domain-like"/>
    <property type="match status" value="1"/>
</dbReference>
<reference evidence="5" key="1">
    <citation type="submission" date="2018-05" db="EMBL/GenBank/DDBJ databases">
        <authorList>
            <person name="Lanie J.A."/>
            <person name="Ng W.-L."/>
            <person name="Kazmierczak K.M."/>
            <person name="Andrzejewski T.M."/>
            <person name="Davidsen T.M."/>
            <person name="Wayne K.J."/>
            <person name="Tettelin H."/>
            <person name="Glass J.I."/>
            <person name="Rusch D."/>
            <person name="Podicherti R."/>
            <person name="Tsui H.-C.T."/>
            <person name="Winkler M.E."/>
        </authorList>
    </citation>
    <scope>NUCLEOTIDE SEQUENCE</scope>
</reference>
<dbReference type="SMART" id="SM00345">
    <property type="entry name" value="HTH_GNTR"/>
    <property type="match status" value="1"/>
</dbReference>
<sequence>MPVVDKPVRSMREQIIDTLRSEVLSGAWSNDAPVREHTLAERFGVSRGPIRDALLQLSQEGVLVYRPNKGVRVNTPPSEGERQLLQSMRREMEAFCLKQCIGELTGADDEQLEGILADLSSACARGDLSAITDSDLALHRYLVRRASRELERVWLSITSRVLMDYSRIDQFDEIVAEHIAIVEAVRKRDFMAAQKALNANII</sequence>
<dbReference type="Pfam" id="PF00392">
    <property type="entry name" value="GntR"/>
    <property type="match status" value="1"/>
</dbReference>
<dbReference type="CDD" id="cd07377">
    <property type="entry name" value="WHTH_GntR"/>
    <property type="match status" value="1"/>
</dbReference>
<evidence type="ECO:0000256" key="3">
    <source>
        <dbReference type="ARBA" id="ARBA00023163"/>
    </source>
</evidence>
<keyword evidence="1" id="KW-0805">Transcription regulation</keyword>
<evidence type="ECO:0000259" key="4">
    <source>
        <dbReference type="PROSITE" id="PS50949"/>
    </source>
</evidence>
<dbReference type="SUPFAM" id="SSF46785">
    <property type="entry name" value="Winged helix' DNA-binding domain"/>
    <property type="match status" value="1"/>
</dbReference>
<dbReference type="InterPro" id="IPR036388">
    <property type="entry name" value="WH-like_DNA-bd_sf"/>
</dbReference>
<protein>
    <recommendedName>
        <fullName evidence="4">HTH gntR-type domain-containing protein</fullName>
    </recommendedName>
</protein>
<dbReference type="PRINTS" id="PR00035">
    <property type="entry name" value="HTHGNTR"/>
</dbReference>
<proteinExistence type="predicted"/>
<dbReference type="InterPro" id="IPR036390">
    <property type="entry name" value="WH_DNA-bd_sf"/>
</dbReference>
<feature type="domain" description="HTH gntR-type" evidence="4">
    <location>
        <begin position="9"/>
        <end position="76"/>
    </location>
</feature>
<dbReference type="PANTHER" id="PTHR43537">
    <property type="entry name" value="TRANSCRIPTIONAL REGULATOR, GNTR FAMILY"/>
    <property type="match status" value="1"/>
</dbReference>
<evidence type="ECO:0000256" key="1">
    <source>
        <dbReference type="ARBA" id="ARBA00023015"/>
    </source>
</evidence>
<dbReference type="EMBL" id="UINC01110325">
    <property type="protein sequence ID" value="SVC77755.1"/>
    <property type="molecule type" value="Genomic_DNA"/>
</dbReference>
<dbReference type="AlphaFoldDB" id="A0A382PYK3"/>
<gene>
    <name evidence="5" type="ORF">METZ01_LOCUS330609</name>
</gene>
<dbReference type="GO" id="GO:0003700">
    <property type="term" value="F:DNA-binding transcription factor activity"/>
    <property type="evidence" value="ECO:0007669"/>
    <property type="project" value="InterPro"/>
</dbReference>
<dbReference type="Gene3D" id="1.20.120.530">
    <property type="entry name" value="GntR ligand-binding domain-like"/>
    <property type="match status" value="1"/>
</dbReference>
<dbReference type="Pfam" id="PF07729">
    <property type="entry name" value="FCD"/>
    <property type="match status" value="1"/>
</dbReference>
<accession>A0A382PYK3</accession>
<dbReference type="PROSITE" id="PS50949">
    <property type="entry name" value="HTH_GNTR"/>
    <property type="match status" value="1"/>
</dbReference>
<evidence type="ECO:0000313" key="5">
    <source>
        <dbReference type="EMBL" id="SVC77755.1"/>
    </source>
</evidence>